<organism evidence="1 2">
    <name type="scientific">Eumeta variegata</name>
    <name type="common">Bagworm moth</name>
    <name type="synonym">Eumeta japonica</name>
    <dbReference type="NCBI Taxonomy" id="151549"/>
    <lineage>
        <taxon>Eukaryota</taxon>
        <taxon>Metazoa</taxon>
        <taxon>Ecdysozoa</taxon>
        <taxon>Arthropoda</taxon>
        <taxon>Hexapoda</taxon>
        <taxon>Insecta</taxon>
        <taxon>Pterygota</taxon>
        <taxon>Neoptera</taxon>
        <taxon>Endopterygota</taxon>
        <taxon>Lepidoptera</taxon>
        <taxon>Glossata</taxon>
        <taxon>Ditrysia</taxon>
        <taxon>Tineoidea</taxon>
        <taxon>Psychidae</taxon>
        <taxon>Oiketicinae</taxon>
        <taxon>Eumeta</taxon>
    </lineage>
</organism>
<dbReference type="EMBL" id="BGZK01000219">
    <property type="protein sequence ID" value="GBP29344.1"/>
    <property type="molecule type" value="Genomic_DNA"/>
</dbReference>
<keyword evidence="2" id="KW-1185">Reference proteome</keyword>
<dbReference type="Proteomes" id="UP000299102">
    <property type="component" value="Unassembled WGS sequence"/>
</dbReference>
<protein>
    <submittedName>
        <fullName evidence="1">Uncharacterized protein</fullName>
    </submittedName>
</protein>
<evidence type="ECO:0000313" key="1">
    <source>
        <dbReference type="EMBL" id="GBP29344.1"/>
    </source>
</evidence>
<name>A0A4C1UU54_EUMVA</name>
<accession>A0A4C1UU54</accession>
<comment type="caution">
    <text evidence="1">The sequence shown here is derived from an EMBL/GenBank/DDBJ whole genome shotgun (WGS) entry which is preliminary data.</text>
</comment>
<evidence type="ECO:0000313" key="2">
    <source>
        <dbReference type="Proteomes" id="UP000299102"/>
    </source>
</evidence>
<reference evidence="1 2" key="1">
    <citation type="journal article" date="2019" name="Commun. Biol.">
        <title>The bagworm genome reveals a unique fibroin gene that provides high tensile strength.</title>
        <authorList>
            <person name="Kono N."/>
            <person name="Nakamura H."/>
            <person name="Ohtoshi R."/>
            <person name="Tomita M."/>
            <person name="Numata K."/>
            <person name="Arakawa K."/>
        </authorList>
    </citation>
    <scope>NUCLEOTIDE SEQUENCE [LARGE SCALE GENOMIC DNA]</scope>
</reference>
<gene>
    <name evidence="1" type="ORF">EVAR_22716_1</name>
</gene>
<sequence>MRKAVPSTSISSAIAPVLKTRESLDDTSAMCACVVLGLLLPALTRQSRLRARIKCHNARPHLPTCGAPQSDRALDGASPGVAAAARIGLIITRH</sequence>
<dbReference type="AlphaFoldDB" id="A0A4C1UU54"/>
<proteinExistence type="predicted"/>